<dbReference type="PRINTS" id="PR00276">
    <property type="entry name" value="INSULINFAMLY"/>
</dbReference>
<dbReference type="AlphaFoldDB" id="A0A0A1WSD0"/>
<evidence type="ECO:0000256" key="2">
    <source>
        <dbReference type="ARBA" id="ARBA00011207"/>
    </source>
</evidence>
<dbReference type="EMBL" id="GBXI01012882">
    <property type="protein sequence ID" value="JAD01410.1"/>
    <property type="molecule type" value="Transcribed_RNA"/>
</dbReference>
<dbReference type="GO" id="GO:0005576">
    <property type="term" value="C:extracellular region"/>
    <property type="evidence" value="ECO:0007669"/>
    <property type="project" value="UniProtKB-SubCell"/>
</dbReference>
<comment type="subunit">
    <text evidence="2">Heterodimer of a B chain and an A chain linked by two disulfide bonds.</text>
</comment>
<keyword evidence="7" id="KW-0812">Transmembrane</keyword>
<dbReference type="SUPFAM" id="SSF56994">
    <property type="entry name" value="Insulin-like"/>
    <property type="match status" value="1"/>
</dbReference>
<dbReference type="PANTHER" id="PTHR13647">
    <property type="entry name" value="INSULIN-LIKE PEPTIDE 2-RELATED"/>
    <property type="match status" value="1"/>
</dbReference>
<organism evidence="9">
    <name type="scientific">Zeugodacus cucurbitae</name>
    <name type="common">Melon fruit fly</name>
    <name type="synonym">Bactrocera cucurbitae</name>
    <dbReference type="NCBI Taxonomy" id="28588"/>
    <lineage>
        <taxon>Eukaryota</taxon>
        <taxon>Metazoa</taxon>
        <taxon>Ecdysozoa</taxon>
        <taxon>Arthropoda</taxon>
        <taxon>Hexapoda</taxon>
        <taxon>Insecta</taxon>
        <taxon>Pterygota</taxon>
        <taxon>Neoptera</taxon>
        <taxon>Endopterygota</taxon>
        <taxon>Diptera</taxon>
        <taxon>Brachycera</taxon>
        <taxon>Muscomorpha</taxon>
        <taxon>Tephritoidea</taxon>
        <taxon>Tephritidae</taxon>
        <taxon>Zeugodacus</taxon>
        <taxon>Zeugodacus</taxon>
    </lineage>
</organism>
<protein>
    <submittedName>
        <fullName evidence="9">Probable insulin-like peptide 1</fullName>
    </submittedName>
</protein>
<evidence type="ECO:0000256" key="4">
    <source>
        <dbReference type="ARBA" id="ARBA00022729"/>
    </source>
</evidence>
<feature type="non-terminal residue" evidence="9">
    <location>
        <position position="1"/>
    </location>
</feature>
<sequence>SGAANYISYFAQLQQFTLPQKQLFRRSIHIRVPYTAITMSMNLLKIFALMLVMAVVLPQSQSQRTVCGPALDAVLSTICVHGFNSKFKKSVEWDDLGNNEMDYELPFPYANSPFLAKIHGAQFDTLAKTRRHRDTVVTGVYDECCSKACSYNEILSYCNTY</sequence>
<accession>A0A0A1WSD0</accession>
<comment type="subcellular location">
    <subcellularLocation>
        <location evidence="6">Secreted</location>
    </subcellularLocation>
</comment>
<evidence type="ECO:0000256" key="7">
    <source>
        <dbReference type="SAM" id="Phobius"/>
    </source>
</evidence>
<evidence type="ECO:0000259" key="8">
    <source>
        <dbReference type="SMART" id="SM00078"/>
    </source>
</evidence>
<reference evidence="9" key="1">
    <citation type="submission" date="2014-11" db="EMBL/GenBank/DDBJ databases">
        <authorList>
            <person name="Geib S."/>
        </authorList>
    </citation>
    <scope>NUCLEOTIDE SEQUENCE</scope>
</reference>
<feature type="domain" description="Insulin-like" evidence="8">
    <location>
        <begin position="64"/>
        <end position="158"/>
    </location>
</feature>
<dbReference type="InterPro" id="IPR022353">
    <property type="entry name" value="Insulin_CS"/>
</dbReference>
<feature type="transmembrane region" description="Helical" evidence="7">
    <location>
        <begin position="34"/>
        <end position="57"/>
    </location>
</feature>
<dbReference type="InterPro" id="IPR016179">
    <property type="entry name" value="Insulin-like"/>
</dbReference>
<keyword evidence="7" id="KW-0472">Membrane</keyword>
<keyword evidence="4" id="KW-0732">Signal</keyword>
<reference evidence="9" key="2">
    <citation type="journal article" date="2015" name="Gigascience">
        <title>Reconstructing a comprehensive transcriptome assembly of a white-pupal translocated strain of the pest fruit fly Bactrocera cucurbitae.</title>
        <authorList>
            <person name="Sim S.B."/>
            <person name="Calla B."/>
            <person name="Hall B."/>
            <person name="DeRego T."/>
            <person name="Geib S.M."/>
        </authorList>
    </citation>
    <scope>NUCLEOTIDE SEQUENCE</scope>
</reference>
<keyword evidence="5" id="KW-1015">Disulfide bond</keyword>
<evidence type="ECO:0000256" key="1">
    <source>
        <dbReference type="ARBA" id="ARBA00009034"/>
    </source>
</evidence>
<dbReference type="InterPro" id="IPR022352">
    <property type="entry name" value="Ins/IGF/rlx"/>
</dbReference>
<evidence type="ECO:0000256" key="3">
    <source>
        <dbReference type="ARBA" id="ARBA00022685"/>
    </source>
</evidence>
<proteinExistence type="inferred from homology"/>
<evidence type="ECO:0000256" key="5">
    <source>
        <dbReference type="ARBA" id="ARBA00023157"/>
    </source>
</evidence>
<name>A0A0A1WSD0_ZEUCU</name>
<dbReference type="GO" id="GO:0005179">
    <property type="term" value="F:hormone activity"/>
    <property type="evidence" value="ECO:0007669"/>
    <property type="project" value="InterPro"/>
</dbReference>
<keyword evidence="3" id="KW-0165">Cleavage on pair of basic residues</keyword>
<gene>
    <name evidence="9" type="primary">Ilp1_1</name>
    <name evidence="9" type="ORF">g.2969</name>
</gene>
<dbReference type="PANTHER" id="PTHR13647:SF4">
    <property type="entry name" value="INSULIN-LIKE PEPTIDE 1-RELATED"/>
    <property type="match status" value="1"/>
</dbReference>
<dbReference type="PROSITE" id="PS00262">
    <property type="entry name" value="INSULIN"/>
    <property type="match status" value="1"/>
</dbReference>
<dbReference type="SMART" id="SM00078">
    <property type="entry name" value="IlGF"/>
    <property type="match status" value="1"/>
</dbReference>
<dbReference type="InterPro" id="IPR036438">
    <property type="entry name" value="Insulin-like_sf"/>
</dbReference>
<keyword evidence="6" id="KW-0964">Secreted</keyword>
<evidence type="ECO:0000256" key="6">
    <source>
        <dbReference type="RuleBase" id="RU000406"/>
    </source>
</evidence>
<dbReference type="CDD" id="cd04366">
    <property type="entry name" value="IlGF_insulin_bombyxin_like"/>
    <property type="match status" value="1"/>
</dbReference>
<evidence type="ECO:0000313" key="9">
    <source>
        <dbReference type="EMBL" id="JAD01410.1"/>
    </source>
</evidence>
<dbReference type="Gene3D" id="1.10.100.10">
    <property type="entry name" value="Insulin-like"/>
    <property type="match status" value="1"/>
</dbReference>
<comment type="similarity">
    <text evidence="1 6">Belongs to the insulin family.</text>
</comment>
<keyword evidence="7" id="KW-1133">Transmembrane helix</keyword>
<dbReference type="Pfam" id="PF00049">
    <property type="entry name" value="Insulin"/>
    <property type="match status" value="1"/>
</dbReference>